<gene>
    <name evidence="1" type="ORF">PVK06_042979</name>
</gene>
<evidence type="ECO:0000313" key="2">
    <source>
        <dbReference type="Proteomes" id="UP001358586"/>
    </source>
</evidence>
<proteinExistence type="predicted"/>
<evidence type="ECO:0000313" key="1">
    <source>
        <dbReference type="EMBL" id="KAK5775111.1"/>
    </source>
</evidence>
<evidence type="ECO:0008006" key="3">
    <source>
        <dbReference type="Google" id="ProtNLM"/>
    </source>
</evidence>
<name>A0ABR0MM88_GOSAR</name>
<sequence>MNYNGGSTVRKWSIFQTGTNTKAGFGQSFDQVLGFNLEGRRILGNHMGSNSLSVPDLTDGARPRKRCGYVHGIKVDSDGIRGGLCLAWKAEVDSLLGRGVIYRRQIYPKDLIRALQMRNGWPCFSEKLDLLKHGLTKWAIRIQAKRKQRKSILTDRLTEFLTDERDDSNMAELINTRVQLNLEIDNDERY</sequence>
<protein>
    <recommendedName>
        <fullName evidence="3">Reverse transcriptase</fullName>
    </recommendedName>
</protein>
<keyword evidence="2" id="KW-1185">Reference proteome</keyword>
<reference evidence="1 2" key="1">
    <citation type="submission" date="2023-03" db="EMBL/GenBank/DDBJ databases">
        <title>WGS of Gossypium arboreum.</title>
        <authorList>
            <person name="Yu D."/>
        </authorList>
    </citation>
    <scope>NUCLEOTIDE SEQUENCE [LARGE SCALE GENOMIC DNA]</scope>
    <source>
        <tissue evidence="1">Leaf</tissue>
    </source>
</reference>
<accession>A0ABR0MM88</accession>
<comment type="caution">
    <text evidence="1">The sequence shown here is derived from an EMBL/GenBank/DDBJ whole genome shotgun (WGS) entry which is preliminary data.</text>
</comment>
<dbReference type="Proteomes" id="UP001358586">
    <property type="component" value="Chromosome 12"/>
</dbReference>
<dbReference type="EMBL" id="JARKNE010000012">
    <property type="protein sequence ID" value="KAK5775111.1"/>
    <property type="molecule type" value="Genomic_DNA"/>
</dbReference>
<organism evidence="1 2">
    <name type="scientific">Gossypium arboreum</name>
    <name type="common">Tree cotton</name>
    <name type="synonym">Gossypium nanking</name>
    <dbReference type="NCBI Taxonomy" id="29729"/>
    <lineage>
        <taxon>Eukaryota</taxon>
        <taxon>Viridiplantae</taxon>
        <taxon>Streptophyta</taxon>
        <taxon>Embryophyta</taxon>
        <taxon>Tracheophyta</taxon>
        <taxon>Spermatophyta</taxon>
        <taxon>Magnoliopsida</taxon>
        <taxon>eudicotyledons</taxon>
        <taxon>Gunneridae</taxon>
        <taxon>Pentapetalae</taxon>
        <taxon>rosids</taxon>
        <taxon>malvids</taxon>
        <taxon>Malvales</taxon>
        <taxon>Malvaceae</taxon>
        <taxon>Malvoideae</taxon>
        <taxon>Gossypium</taxon>
    </lineage>
</organism>